<dbReference type="InterPro" id="IPR002885">
    <property type="entry name" value="PPR_rpt"/>
</dbReference>
<feature type="repeat" description="PPR" evidence="3">
    <location>
        <begin position="617"/>
        <end position="651"/>
    </location>
</feature>
<reference evidence="5" key="1">
    <citation type="submission" date="2019-03" db="EMBL/GenBank/DDBJ databases">
        <authorList>
            <person name="Mank J."/>
            <person name="Almeida P."/>
        </authorList>
    </citation>
    <scope>NUCLEOTIDE SEQUENCE</scope>
    <source>
        <strain evidence="5">78183</strain>
    </source>
</reference>
<dbReference type="PROSITE" id="PS51375">
    <property type="entry name" value="PPR"/>
    <property type="match status" value="5"/>
</dbReference>
<dbReference type="GO" id="GO:0003723">
    <property type="term" value="F:RNA binding"/>
    <property type="evidence" value="ECO:0007669"/>
    <property type="project" value="InterPro"/>
</dbReference>
<dbReference type="Pfam" id="PF20431">
    <property type="entry name" value="E_motif"/>
    <property type="match status" value="1"/>
</dbReference>
<feature type="repeat" description="PPR" evidence="3">
    <location>
        <begin position="500"/>
        <end position="534"/>
    </location>
</feature>
<dbReference type="NCBIfam" id="TIGR00756">
    <property type="entry name" value="PPR"/>
    <property type="match status" value="6"/>
</dbReference>
<dbReference type="FunFam" id="1.25.40.10:FF:001359">
    <property type="entry name" value="Pentatricopeptide repeat-containing protein At3g57430, chloroplastic"/>
    <property type="match status" value="1"/>
</dbReference>
<organism evidence="5">
    <name type="scientific">Salix viminalis</name>
    <name type="common">Common osier</name>
    <name type="synonym">Basket willow</name>
    <dbReference type="NCBI Taxonomy" id="40686"/>
    <lineage>
        <taxon>Eukaryota</taxon>
        <taxon>Viridiplantae</taxon>
        <taxon>Streptophyta</taxon>
        <taxon>Embryophyta</taxon>
        <taxon>Tracheophyta</taxon>
        <taxon>Spermatophyta</taxon>
        <taxon>Magnoliopsida</taxon>
        <taxon>eudicotyledons</taxon>
        <taxon>Gunneridae</taxon>
        <taxon>Pentapetalae</taxon>
        <taxon>rosids</taxon>
        <taxon>fabids</taxon>
        <taxon>Malpighiales</taxon>
        <taxon>Salicaceae</taxon>
        <taxon>Saliceae</taxon>
        <taxon>Salix</taxon>
    </lineage>
</organism>
<evidence type="ECO:0000313" key="5">
    <source>
        <dbReference type="EMBL" id="VFU48893.1"/>
    </source>
</evidence>
<dbReference type="InterPro" id="IPR046960">
    <property type="entry name" value="PPR_At4g14850-like_plant"/>
</dbReference>
<evidence type="ECO:0000256" key="3">
    <source>
        <dbReference type="PROSITE-ProRule" id="PRU00708"/>
    </source>
</evidence>
<dbReference type="AlphaFoldDB" id="A0A6N2M5V0"/>
<evidence type="ECO:0000256" key="1">
    <source>
        <dbReference type="ARBA" id="ARBA00006643"/>
    </source>
</evidence>
<gene>
    <name evidence="5" type="ORF">SVIM_LOCUS321776</name>
</gene>
<keyword evidence="2" id="KW-0677">Repeat</keyword>
<dbReference type="Pfam" id="PF13041">
    <property type="entry name" value="PPR_2"/>
    <property type="match status" value="2"/>
</dbReference>
<feature type="domain" description="DYW" evidence="4">
    <location>
        <begin position="838"/>
        <end position="930"/>
    </location>
</feature>
<evidence type="ECO:0000256" key="2">
    <source>
        <dbReference type="ARBA" id="ARBA00022737"/>
    </source>
</evidence>
<feature type="repeat" description="PPR" evidence="3">
    <location>
        <begin position="193"/>
        <end position="227"/>
    </location>
</feature>
<dbReference type="GO" id="GO:0008270">
    <property type="term" value="F:zinc ion binding"/>
    <property type="evidence" value="ECO:0007669"/>
    <property type="project" value="InterPro"/>
</dbReference>
<dbReference type="PANTHER" id="PTHR47926:SF514">
    <property type="entry name" value="TETRATRICOPEPTIDE-LIKE HELICAL DOMAIN SUPERFAMILY, DYW DOMAIN-CONTAINING PROTEIN"/>
    <property type="match status" value="1"/>
</dbReference>
<dbReference type="GO" id="GO:0009451">
    <property type="term" value="P:RNA modification"/>
    <property type="evidence" value="ECO:0007669"/>
    <property type="project" value="InterPro"/>
</dbReference>
<dbReference type="FunFam" id="1.25.40.10:FF:001178">
    <property type="entry name" value="Pentatricopeptide repeat-containing protein, chloroplastic"/>
    <property type="match status" value="1"/>
</dbReference>
<accession>A0A6N2M5V0</accession>
<evidence type="ECO:0000259" key="4">
    <source>
        <dbReference type="Pfam" id="PF14432"/>
    </source>
</evidence>
<proteinExistence type="inferred from homology"/>
<dbReference type="Pfam" id="PF14432">
    <property type="entry name" value="DYW_deaminase"/>
    <property type="match status" value="1"/>
</dbReference>
<sequence>MLSRVAIKTKGIGLRTASSILCSYVRENLEKPQNSSSLTEITTKCPPTLSTTFPQSLFLSVHHPLLPSHQQPTKPPIHSSSPKPISISHSQASWIESLRSKSRSNLFREAITTYIEMIGSGVSPDNFAFPAVLKAVAGTQELYLGKQIHAHVFKFGYGSFSSVTIDNTLVNMYGKCGDLGDVYKVFDRITERDQVSWNSIISALCRFEEWEVAIKAFRMMLMEGLEPSSFTLVSMALACSNLRKCDGLWLGKQIHGCCFRKGHWRTFSNNALMAMYAKLGRLDDAKSLLVLFEDRDLVTWNSMISSFSQNERFVEALMFLRLMVLEGVKPDGVTFASVLPACSHLELLRTGKEIHAHALRTDDLIENSFVGSALVDMYCNCGQVESGRLVFDGVLDRKIGLWNAMITGYAQSEQDEKALMLFIGMEASAGLYPNATTMSSIVPAYVRCEGISRKEGIHGYVIKRGLETHRYVQNALIDMYSRMGDIKTSQRIFDSMEDRDIVSWNTIITSYVICGRSSDALLLLHEMQRIEEKSTHDGDYNDEKQVTFKPNSITLMTVLPGCASLSALAKGKEIHAYAIRNLLASEVTVGSALVDMYAKCGCLNLARRVFDEMPIRNVITWNVIIMAYGMHGKGKESLELFEDMVAEGAKGGVVKPTEVTFIALFAACSHSGLVDEGLSLFHKMKNEHGIEPAPDHYACIVDLVGRAGKVEEAHRLVNTMPSGFDKVGAWSSLLGACRTHHNIEIGEIAAENLFKLQPDVASHYVLLSNIYSSAGFWDKAMNLRRRMKAMGVKKEPGCSWIEYGDEVHKFLAGDLSHPQSEKLHDFLETLSERLKKEGYVPDTACVLHDIDEEEKETILCGHSEKLAIAFGILNTPPGTTIRVAKNLRVCNDCHTASKFISKVEDREIILRDARRFHHFKDGTCSCGDYW</sequence>
<dbReference type="InterPro" id="IPR011990">
    <property type="entry name" value="TPR-like_helical_dom_sf"/>
</dbReference>
<dbReference type="EMBL" id="CAADRP010001707">
    <property type="protein sequence ID" value="VFU48893.1"/>
    <property type="molecule type" value="Genomic_DNA"/>
</dbReference>
<comment type="similarity">
    <text evidence="1">Belongs to the PPR family. PCMP-H subfamily.</text>
</comment>
<feature type="repeat" description="PPR" evidence="3">
    <location>
        <begin position="657"/>
        <end position="692"/>
    </location>
</feature>
<protein>
    <recommendedName>
        <fullName evidence="4">DYW domain-containing protein</fullName>
    </recommendedName>
</protein>
<dbReference type="FunFam" id="1.25.40.10:FF:000733">
    <property type="entry name" value="Pentatricopeptide repeat-containing protein, chloroplastic"/>
    <property type="match status" value="1"/>
</dbReference>
<dbReference type="FunFam" id="1.25.40.10:FF:002471">
    <property type="entry name" value="Pentatricopeptide repeat-containing protein chloroplastic"/>
    <property type="match status" value="1"/>
</dbReference>
<dbReference type="InterPro" id="IPR032867">
    <property type="entry name" value="DYW_dom"/>
</dbReference>
<dbReference type="InterPro" id="IPR046848">
    <property type="entry name" value="E_motif"/>
</dbReference>
<dbReference type="PANTHER" id="PTHR47926">
    <property type="entry name" value="PENTATRICOPEPTIDE REPEAT-CONTAINING PROTEIN"/>
    <property type="match status" value="1"/>
</dbReference>
<feature type="repeat" description="PPR" evidence="3">
    <location>
        <begin position="296"/>
        <end position="330"/>
    </location>
</feature>
<dbReference type="Pfam" id="PF01535">
    <property type="entry name" value="PPR"/>
    <property type="match status" value="8"/>
</dbReference>
<dbReference type="Gene3D" id="1.25.40.10">
    <property type="entry name" value="Tetratricopeptide repeat domain"/>
    <property type="match status" value="5"/>
</dbReference>
<name>A0A6N2M5V0_SALVM</name>